<dbReference type="InterPro" id="IPR016135">
    <property type="entry name" value="UBQ-conjugating_enzyme/RWD"/>
</dbReference>
<reference evidence="3 4" key="1">
    <citation type="submission" date="2015-03" db="EMBL/GenBank/DDBJ databases">
        <authorList>
            <person name="Radwan O."/>
            <person name="Al-Naeli F.A."/>
            <person name="Rendon G.A."/>
            <person name="Fields C."/>
        </authorList>
    </citation>
    <scope>NUCLEOTIDE SEQUENCE [LARGE SCALE GENOMIC DNA]</scope>
    <source>
        <strain evidence="3">CR-DP1</strain>
    </source>
</reference>
<dbReference type="InterPro" id="IPR050113">
    <property type="entry name" value="Ub_conjugating_enzyme"/>
</dbReference>
<dbReference type="Pfam" id="PF00179">
    <property type="entry name" value="UQ_con"/>
    <property type="match status" value="1"/>
</dbReference>
<keyword evidence="1" id="KW-0833">Ubl conjugation pathway</keyword>
<dbReference type="PANTHER" id="PTHR24067">
    <property type="entry name" value="UBIQUITIN-CONJUGATING ENZYME E2"/>
    <property type="match status" value="1"/>
</dbReference>
<comment type="caution">
    <text evidence="3">The sequence shown here is derived from an EMBL/GenBank/DDBJ whole genome shotgun (WGS) entry which is preliminary data.</text>
</comment>
<dbReference type="Proteomes" id="UP000033483">
    <property type="component" value="Unassembled WGS sequence"/>
</dbReference>
<evidence type="ECO:0000313" key="3">
    <source>
        <dbReference type="EMBL" id="KKA28785.1"/>
    </source>
</evidence>
<dbReference type="PROSITE" id="PS50127">
    <property type="entry name" value="UBC_2"/>
    <property type="match status" value="1"/>
</dbReference>
<organism evidence="3 4">
    <name type="scientific">Thielaviopsis punctulata</name>
    <dbReference type="NCBI Taxonomy" id="72032"/>
    <lineage>
        <taxon>Eukaryota</taxon>
        <taxon>Fungi</taxon>
        <taxon>Dikarya</taxon>
        <taxon>Ascomycota</taxon>
        <taxon>Pezizomycotina</taxon>
        <taxon>Sordariomycetes</taxon>
        <taxon>Hypocreomycetidae</taxon>
        <taxon>Microascales</taxon>
        <taxon>Ceratocystidaceae</taxon>
        <taxon>Thielaviopsis</taxon>
    </lineage>
</organism>
<protein>
    <recommendedName>
        <fullName evidence="2">UBC core domain-containing protein</fullName>
    </recommendedName>
</protein>
<evidence type="ECO:0000313" key="4">
    <source>
        <dbReference type="Proteomes" id="UP000033483"/>
    </source>
</evidence>
<accession>A0A0F4ZEZ8</accession>
<dbReference type="CDD" id="cd23812">
    <property type="entry name" value="UBCc_ScPEX4-like"/>
    <property type="match status" value="1"/>
</dbReference>
<dbReference type="Gene3D" id="3.10.110.10">
    <property type="entry name" value="Ubiquitin Conjugating Enzyme"/>
    <property type="match status" value="1"/>
</dbReference>
<feature type="domain" description="UBC core" evidence="2">
    <location>
        <begin position="8"/>
        <end position="161"/>
    </location>
</feature>
<evidence type="ECO:0000256" key="1">
    <source>
        <dbReference type="ARBA" id="ARBA00022786"/>
    </source>
</evidence>
<name>A0A0F4ZEZ8_9PEZI</name>
<gene>
    <name evidence="3" type="ORF">TD95_002865</name>
</gene>
<dbReference type="SUPFAM" id="SSF54495">
    <property type="entry name" value="UBC-like"/>
    <property type="match status" value="1"/>
</dbReference>
<dbReference type="EMBL" id="LAEV01001118">
    <property type="protein sequence ID" value="KKA28785.1"/>
    <property type="molecule type" value="Genomic_DNA"/>
</dbReference>
<proteinExistence type="predicted"/>
<keyword evidence="4" id="KW-1185">Reference proteome</keyword>
<dbReference type="InterPro" id="IPR000608">
    <property type="entry name" value="UBC"/>
</dbReference>
<evidence type="ECO:0000259" key="2">
    <source>
        <dbReference type="PROSITE" id="PS50127"/>
    </source>
</evidence>
<dbReference type="OrthoDB" id="9973183at2759"/>
<sequence length="166" mass="18471">MTGRGSRNAAKRLMKEMEQLRTQNLQEFGIERLGPTDDDNMLQWEAVMNGRGVGCGYDEGRWLLKINIPPQYPLQPPKVTFATEIIHPNVAVPSGEICLDLLKDAWTPQYSMVEVIKAIRMLLSDPGTDSPLNVDVAALIREGDSVAARGLVQLWCQQENGYYAGP</sequence>
<dbReference type="SMART" id="SM00212">
    <property type="entry name" value="UBCc"/>
    <property type="match status" value="1"/>
</dbReference>
<dbReference type="AlphaFoldDB" id="A0A0F4ZEZ8"/>